<proteinExistence type="predicted"/>
<keyword evidence="3" id="KW-1185">Reference proteome</keyword>
<reference evidence="2 3" key="1">
    <citation type="submission" date="2020-08" db="EMBL/GenBank/DDBJ databases">
        <title>Genome sequence of Rhodobacteraceae bacterium Lw-13e.</title>
        <authorList>
            <person name="Poehlein A."/>
            <person name="Wolter L."/>
            <person name="Daniel R."/>
            <person name="Brinkhoff T."/>
        </authorList>
    </citation>
    <scope>NUCLEOTIDE SEQUENCE [LARGE SCALE GENOMIC DNA]</scope>
    <source>
        <strain evidence="2 3">Lw-13e</strain>
    </source>
</reference>
<feature type="domain" description="NAD-dependent epimerase/dehydratase" evidence="1">
    <location>
        <begin position="82"/>
        <end position="171"/>
    </location>
</feature>
<dbReference type="InterPro" id="IPR001509">
    <property type="entry name" value="Epimerase_deHydtase"/>
</dbReference>
<dbReference type="InterPro" id="IPR036291">
    <property type="entry name" value="NAD(P)-bd_dom_sf"/>
</dbReference>
<dbReference type="EMBL" id="CP060436">
    <property type="protein sequence ID" value="QPM91352.1"/>
    <property type="molecule type" value="Genomic_DNA"/>
</dbReference>
<dbReference type="RefSeq" id="WP_119841062.1">
    <property type="nucleotide sequence ID" value="NZ_CP060436.1"/>
</dbReference>
<evidence type="ECO:0000313" key="3">
    <source>
        <dbReference type="Proteomes" id="UP000283786"/>
    </source>
</evidence>
<dbReference type="Gene3D" id="3.40.50.720">
    <property type="entry name" value="NAD(P)-binding Rossmann-like Domain"/>
    <property type="match status" value="1"/>
</dbReference>
<gene>
    <name evidence="2" type="ORF">PSAL_026050</name>
</gene>
<sequence>MIETTLDDSCDILVLGSRGRAGRLLRCLCPHPTPGDPLRLRWQSRRGGDGYLAWQPGLPPPQGLRAKTILALWGVTSGCDAALRVNSELACAALELAGQIGAERVLHLSSAAVYGAGQVHPAREDGETRPLSPYGAAKLGMEAAIAAWHRNTPRAPVASVILRLANLAGADMLFGNLGKGGGMVLDRFADGQGPSRSYLAPRDMLAVVAALHRHKGALPPVLNVAGHHAVPMADILSAAGCAFGWRAAPEGALQCLEMESALLDGLTGPLSDSSDARCLVAQWREGQQP</sequence>
<dbReference type="AlphaFoldDB" id="A0A418SB52"/>
<protein>
    <recommendedName>
        <fullName evidence="1">NAD-dependent epimerase/dehydratase domain-containing protein</fullName>
    </recommendedName>
</protein>
<dbReference type="Pfam" id="PF01370">
    <property type="entry name" value="Epimerase"/>
    <property type="match status" value="1"/>
</dbReference>
<evidence type="ECO:0000259" key="1">
    <source>
        <dbReference type="Pfam" id="PF01370"/>
    </source>
</evidence>
<evidence type="ECO:0000313" key="2">
    <source>
        <dbReference type="EMBL" id="QPM91352.1"/>
    </source>
</evidence>
<dbReference type="Proteomes" id="UP000283786">
    <property type="component" value="Chromosome"/>
</dbReference>
<dbReference type="OrthoDB" id="7687386at2"/>
<organism evidence="2 3">
    <name type="scientific">Pseudooceanicola algae</name>
    <dbReference type="NCBI Taxonomy" id="1537215"/>
    <lineage>
        <taxon>Bacteria</taxon>
        <taxon>Pseudomonadati</taxon>
        <taxon>Pseudomonadota</taxon>
        <taxon>Alphaproteobacteria</taxon>
        <taxon>Rhodobacterales</taxon>
        <taxon>Paracoccaceae</taxon>
        <taxon>Pseudooceanicola</taxon>
    </lineage>
</organism>
<dbReference type="SUPFAM" id="SSF51735">
    <property type="entry name" value="NAD(P)-binding Rossmann-fold domains"/>
    <property type="match status" value="1"/>
</dbReference>
<dbReference type="KEGG" id="palw:PSAL_026050"/>
<name>A0A418SB52_9RHOB</name>
<accession>A0A418SB52</accession>